<feature type="compositionally biased region" description="Basic and acidic residues" evidence="1">
    <location>
        <begin position="615"/>
        <end position="648"/>
    </location>
</feature>
<feature type="compositionally biased region" description="Basic and acidic residues" evidence="1">
    <location>
        <begin position="55"/>
        <end position="66"/>
    </location>
</feature>
<feature type="region of interest" description="Disordered" evidence="1">
    <location>
        <begin position="51"/>
        <end position="71"/>
    </location>
</feature>
<reference evidence="2 3" key="1">
    <citation type="submission" date="2021-08" db="EMBL/GenBank/DDBJ databases">
        <title>Draft Genome Sequence of Phanerochaete sordida strain YK-624.</title>
        <authorList>
            <person name="Mori T."/>
            <person name="Dohra H."/>
            <person name="Suzuki T."/>
            <person name="Kawagishi H."/>
            <person name="Hirai H."/>
        </authorList>
    </citation>
    <scope>NUCLEOTIDE SEQUENCE [LARGE SCALE GENOMIC DNA]</scope>
    <source>
        <strain evidence="2 3">YK-624</strain>
    </source>
</reference>
<sequence>MNPHTGEHLTTSRIARLLRPLRVKCQKLASYSPDHAAQKTRGSVVVTYGHASRPHGLDTGERRDEPPLAVIPPPEKLSVLSKLDRASREKLELSRRVYDVRDAFRNVLAATFTQGSSSRRGTPQPSVECPGRHVRSLAAMCASAVGQQLENQMGSTEEEREDGEEDEEDDQEIVDALYDAVYPQYRKYTIISHALSIILSQCSSNHTLLAILLELTISYGLILESRLILRHLLQRVLQASSLPSTSETLLLEIAHPAHSKYLTSLLDACCPTSGGLITADTFVQILSEVICGLSMGHGAQVWTAKPIIHLARSLRAKHYPAFLSMCASVGQFLTSHIDPSNHNSNIPANIDSVASRSGKWLSHACQHLHEISSPPLDAGAIEEIGLISDILASANLSGFHRLSVSGEARVLPDAIVCLADMLLTPPMVDLLPKPAATNLHSILRTASVRPETFGILIDVTMPPVASPSADGALGPSLVVHSTVAALDRWASTLRAHAYHLREASFWASALLHVEHLTPEPGTHYDPAAHHTSLLASLARLRCAVVQRVDAAEARCFAHAGAAPADTNSQTPRRAPAGAWRWEDMLGCWVQRTPAPALAPAAGAGSKRRSLAGPAAREDARPAKRARRTDEALREGRAGAPHAPERPGETRQLFARAHSVASSASTASAGRPDLSHAPRAPAASVVSSSVESSRLPTPQDDDDDPFLTKPPAKPAPTAAAAAASRRLSNFASILRDAQRNRVVLHADSSDDEGAWLRDADAHGPKTRHVPPVRLAERAEEDEGWDARGALDQLSSDDVLDLFAYRSSER</sequence>
<organism evidence="2 3">
    <name type="scientific">Phanerochaete sordida</name>
    <dbReference type="NCBI Taxonomy" id="48140"/>
    <lineage>
        <taxon>Eukaryota</taxon>
        <taxon>Fungi</taxon>
        <taxon>Dikarya</taxon>
        <taxon>Basidiomycota</taxon>
        <taxon>Agaricomycotina</taxon>
        <taxon>Agaricomycetes</taxon>
        <taxon>Polyporales</taxon>
        <taxon>Phanerochaetaceae</taxon>
        <taxon>Phanerochaete</taxon>
    </lineage>
</organism>
<feature type="region of interest" description="Disordered" evidence="1">
    <location>
        <begin position="148"/>
        <end position="170"/>
    </location>
</feature>
<feature type="compositionally biased region" description="Low complexity" evidence="1">
    <location>
        <begin position="683"/>
        <end position="692"/>
    </location>
</feature>
<comment type="caution">
    <text evidence="2">The sequence shown here is derived from an EMBL/GenBank/DDBJ whole genome shotgun (WGS) entry which is preliminary data.</text>
</comment>
<dbReference type="AlphaFoldDB" id="A0A9P3GLX9"/>
<keyword evidence="3" id="KW-1185">Reference proteome</keyword>
<dbReference type="EMBL" id="BPQB01000053">
    <property type="protein sequence ID" value="GJE95925.1"/>
    <property type="molecule type" value="Genomic_DNA"/>
</dbReference>
<evidence type="ECO:0000256" key="1">
    <source>
        <dbReference type="SAM" id="MobiDB-lite"/>
    </source>
</evidence>
<dbReference type="Proteomes" id="UP000703269">
    <property type="component" value="Unassembled WGS sequence"/>
</dbReference>
<gene>
    <name evidence="2" type="ORF">PsYK624_121170</name>
</gene>
<feature type="compositionally biased region" description="Acidic residues" evidence="1">
    <location>
        <begin position="156"/>
        <end position="170"/>
    </location>
</feature>
<accession>A0A9P3GLX9</accession>
<proteinExistence type="predicted"/>
<evidence type="ECO:0000313" key="2">
    <source>
        <dbReference type="EMBL" id="GJE95925.1"/>
    </source>
</evidence>
<protein>
    <submittedName>
        <fullName evidence="2">Uncharacterized protein</fullName>
    </submittedName>
</protein>
<evidence type="ECO:0000313" key="3">
    <source>
        <dbReference type="Proteomes" id="UP000703269"/>
    </source>
</evidence>
<feature type="region of interest" description="Disordered" evidence="1">
    <location>
        <begin position="597"/>
        <end position="715"/>
    </location>
</feature>
<dbReference type="OrthoDB" id="3158032at2759"/>
<feature type="region of interest" description="Disordered" evidence="1">
    <location>
        <begin position="754"/>
        <end position="788"/>
    </location>
</feature>
<feature type="compositionally biased region" description="Low complexity" evidence="1">
    <location>
        <begin position="654"/>
        <end position="668"/>
    </location>
</feature>
<name>A0A9P3GLX9_9APHY</name>